<dbReference type="Pfam" id="PF13419">
    <property type="entry name" value="HAD_2"/>
    <property type="match status" value="1"/>
</dbReference>
<keyword evidence="1" id="KW-0378">Hydrolase</keyword>
<dbReference type="PANTHER" id="PTHR43434:SF16">
    <property type="entry name" value="BLL8046 PROTEIN"/>
    <property type="match status" value="1"/>
</dbReference>
<dbReference type="Proteomes" id="UP001499974">
    <property type="component" value="Unassembled WGS sequence"/>
</dbReference>
<keyword evidence="2" id="KW-1185">Reference proteome</keyword>
<dbReference type="NCBIfam" id="TIGR01549">
    <property type="entry name" value="HAD-SF-IA-v1"/>
    <property type="match status" value="1"/>
</dbReference>
<dbReference type="InterPro" id="IPR006439">
    <property type="entry name" value="HAD-SF_hydro_IA"/>
</dbReference>
<evidence type="ECO:0000313" key="2">
    <source>
        <dbReference type="Proteomes" id="UP001499974"/>
    </source>
</evidence>
<dbReference type="EMBL" id="BAABKM010000003">
    <property type="protein sequence ID" value="GAA4715190.1"/>
    <property type="molecule type" value="Genomic_DNA"/>
</dbReference>
<dbReference type="SFLD" id="SFLDG01129">
    <property type="entry name" value="C1.5:_HAD__Beta-PGM__Phosphata"/>
    <property type="match status" value="1"/>
</dbReference>
<reference evidence="2" key="1">
    <citation type="journal article" date="2019" name="Int. J. Syst. Evol. Microbiol.">
        <title>The Global Catalogue of Microorganisms (GCM) 10K type strain sequencing project: providing services to taxonomists for standard genome sequencing and annotation.</title>
        <authorList>
            <consortium name="The Broad Institute Genomics Platform"/>
            <consortium name="The Broad Institute Genome Sequencing Center for Infectious Disease"/>
            <person name="Wu L."/>
            <person name="Ma J."/>
        </authorList>
    </citation>
    <scope>NUCLEOTIDE SEQUENCE [LARGE SCALE GENOMIC DNA]</scope>
    <source>
        <strain evidence="2">JCM 18531</strain>
    </source>
</reference>
<name>A0ABP8XVZ8_9ACTN</name>
<evidence type="ECO:0000313" key="1">
    <source>
        <dbReference type="EMBL" id="GAA4715190.1"/>
    </source>
</evidence>
<organism evidence="1 2">
    <name type="scientific">Nocardioides conyzicola</name>
    <dbReference type="NCBI Taxonomy" id="1651781"/>
    <lineage>
        <taxon>Bacteria</taxon>
        <taxon>Bacillati</taxon>
        <taxon>Actinomycetota</taxon>
        <taxon>Actinomycetes</taxon>
        <taxon>Propionibacteriales</taxon>
        <taxon>Nocardioidaceae</taxon>
        <taxon>Nocardioides</taxon>
    </lineage>
</organism>
<comment type="caution">
    <text evidence="1">The sequence shown here is derived from an EMBL/GenBank/DDBJ whole genome shotgun (WGS) entry which is preliminary data.</text>
</comment>
<dbReference type="Gene3D" id="1.10.150.240">
    <property type="entry name" value="Putative phosphatase, domain 2"/>
    <property type="match status" value="1"/>
</dbReference>
<protein>
    <submittedName>
        <fullName evidence="1">HAD family hydrolase</fullName>
    </submittedName>
</protein>
<sequence>MDAVLFDIDGTLVDSTYHHALAWHRAFARLGDPPPLWRIHRTIGMGGDKLVAELAGEETEAEHGDDLRDAWREEYLEIRAEVRALSGAADLVRKLAVDGYRVALASSGDPQFAGEAVELLDIGDRVEVLTTSEDVEDSKPEPDLVGVTLDRLGEVDRAVFVGDTPYDVEAARRAGMSCIGLLTGGFSEAELTEAGAVLVAASPADLLEADWASYLS</sequence>
<dbReference type="PRINTS" id="PR00413">
    <property type="entry name" value="HADHALOGNASE"/>
</dbReference>
<dbReference type="InterPro" id="IPR041492">
    <property type="entry name" value="HAD_2"/>
</dbReference>
<accession>A0ABP8XVZ8</accession>
<dbReference type="PANTHER" id="PTHR43434">
    <property type="entry name" value="PHOSPHOGLYCOLATE PHOSPHATASE"/>
    <property type="match status" value="1"/>
</dbReference>
<dbReference type="SFLD" id="SFLDG01135">
    <property type="entry name" value="C1.5.6:_HAD__Beta-PGM__Phospha"/>
    <property type="match status" value="1"/>
</dbReference>
<dbReference type="InterPro" id="IPR036412">
    <property type="entry name" value="HAD-like_sf"/>
</dbReference>
<dbReference type="InterPro" id="IPR023198">
    <property type="entry name" value="PGP-like_dom2"/>
</dbReference>
<dbReference type="SUPFAM" id="SSF56784">
    <property type="entry name" value="HAD-like"/>
    <property type="match status" value="1"/>
</dbReference>
<dbReference type="InterPro" id="IPR023214">
    <property type="entry name" value="HAD_sf"/>
</dbReference>
<proteinExistence type="predicted"/>
<dbReference type="GO" id="GO:0016787">
    <property type="term" value="F:hydrolase activity"/>
    <property type="evidence" value="ECO:0007669"/>
    <property type="project" value="UniProtKB-KW"/>
</dbReference>
<dbReference type="RefSeq" id="WP_345523132.1">
    <property type="nucleotide sequence ID" value="NZ_BAABKM010000003.1"/>
</dbReference>
<dbReference type="Gene3D" id="3.40.50.1000">
    <property type="entry name" value="HAD superfamily/HAD-like"/>
    <property type="match status" value="1"/>
</dbReference>
<dbReference type="InterPro" id="IPR050155">
    <property type="entry name" value="HAD-like_hydrolase_sf"/>
</dbReference>
<gene>
    <name evidence="1" type="ORF">GCM10023349_38310</name>
</gene>
<dbReference type="SFLD" id="SFLDS00003">
    <property type="entry name" value="Haloacid_Dehalogenase"/>
    <property type="match status" value="1"/>
</dbReference>